<reference evidence="6 7" key="1">
    <citation type="submission" date="2016-01" db="EMBL/GenBank/DDBJ databases">
        <title>Highly variable Streptococcus oralis are common among viridans streptococci isolated from primates.</title>
        <authorList>
            <person name="Denapaite D."/>
            <person name="Rieger M."/>
            <person name="Koendgen S."/>
            <person name="Brueckner R."/>
            <person name="Ochigava I."/>
            <person name="Kappeler P."/>
            <person name="Maetz-Rensing K."/>
            <person name="Leendertz F."/>
            <person name="Hakenbeck R."/>
        </authorList>
    </citation>
    <scope>NUCLEOTIDE SEQUENCE [LARGE SCALE GENOMIC DNA]</scope>
    <source>
        <strain evidence="6 7">DD24</strain>
    </source>
</reference>
<organism evidence="6 7">
    <name type="scientific">Streptococcus oralis</name>
    <dbReference type="NCBI Taxonomy" id="1303"/>
    <lineage>
        <taxon>Bacteria</taxon>
        <taxon>Bacillati</taxon>
        <taxon>Bacillota</taxon>
        <taxon>Bacilli</taxon>
        <taxon>Lactobacillales</taxon>
        <taxon>Streptococcaceae</taxon>
        <taxon>Streptococcus</taxon>
    </lineage>
</organism>
<gene>
    <name evidence="6" type="ORF">SORDD24_01474</name>
</gene>
<keyword evidence="2 5" id="KW-0812">Transmembrane</keyword>
<dbReference type="SUPFAM" id="SSF81330">
    <property type="entry name" value="Gated mechanosensitive channel"/>
    <property type="match status" value="1"/>
</dbReference>
<comment type="subcellular location">
    <subcellularLocation>
        <location evidence="1">Membrane</location>
        <topology evidence="1">Multi-pass membrane protein</topology>
    </subcellularLocation>
</comment>
<dbReference type="AlphaFoldDB" id="A0A139QMW9"/>
<comment type="caution">
    <text evidence="6">The sequence shown here is derived from an EMBL/GenBank/DDBJ whole genome shotgun (WGS) entry which is preliminary data.</text>
</comment>
<feature type="transmembrane region" description="Helical" evidence="5">
    <location>
        <begin position="12"/>
        <end position="36"/>
    </location>
</feature>
<evidence type="ECO:0000256" key="5">
    <source>
        <dbReference type="SAM" id="Phobius"/>
    </source>
</evidence>
<name>A0A139QMW9_STROR</name>
<dbReference type="InterPro" id="IPR037673">
    <property type="entry name" value="MSC/AndL"/>
</dbReference>
<accession>A0A139QMW9</accession>
<dbReference type="PANTHER" id="PTHR30266">
    <property type="entry name" value="MECHANOSENSITIVE CHANNEL MSCL"/>
    <property type="match status" value="1"/>
</dbReference>
<evidence type="ECO:0000256" key="4">
    <source>
        <dbReference type="ARBA" id="ARBA00023136"/>
    </source>
</evidence>
<dbReference type="GO" id="GO:0016020">
    <property type="term" value="C:membrane"/>
    <property type="evidence" value="ECO:0007669"/>
    <property type="project" value="UniProtKB-SubCell"/>
</dbReference>
<keyword evidence="3 5" id="KW-1133">Transmembrane helix</keyword>
<proteinExistence type="predicted"/>
<dbReference type="PANTHER" id="PTHR30266:SF2">
    <property type="entry name" value="LARGE-CONDUCTANCE MECHANOSENSITIVE CHANNEL"/>
    <property type="match status" value="1"/>
</dbReference>
<evidence type="ECO:0000313" key="6">
    <source>
        <dbReference type="EMBL" id="KXU03886.1"/>
    </source>
</evidence>
<evidence type="ECO:0000256" key="3">
    <source>
        <dbReference type="ARBA" id="ARBA00022989"/>
    </source>
</evidence>
<dbReference type="EMBL" id="LQZB01000166">
    <property type="protein sequence ID" value="KXU03886.1"/>
    <property type="molecule type" value="Genomic_DNA"/>
</dbReference>
<dbReference type="InterPro" id="IPR036019">
    <property type="entry name" value="MscL_channel"/>
</dbReference>
<evidence type="ECO:0000256" key="2">
    <source>
        <dbReference type="ARBA" id="ARBA00022692"/>
    </source>
</evidence>
<protein>
    <submittedName>
        <fullName evidence="6">Large-conductance mechanosensitive channel</fullName>
    </submittedName>
</protein>
<evidence type="ECO:0000313" key="7">
    <source>
        <dbReference type="Proteomes" id="UP000070353"/>
    </source>
</evidence>
<dbReference type="PATRIC" id="fig|1303.84.peg.1622"/>
<keyword evidence="4 5" id="KW-0472">Membrane</keyword>
<dbReference type="Gene3D" id="1.10.1200.120">
    <property type="entry name" value="Large-conductance mechanosensitive channel, MscL, domain 1"/>
    <property type="match status" value="1"/>
</dbReference>
<dbReference type="Proteomes" id="UP000070353">
    <property type="component" value="Unassembled WGS sequence"/>
</dbReference>
<evidence type="ECO:0000256" key="1">
    <source>
        <dbReference type="ARBA" id="ARBA00004141"/>
    </source>
</evidence>
<dbReference type="Pfam" id="PF01741">
    <property type="entry name" value="MscL"/>
    <property type="match status" value="1"/>
</dbReference>
<dbReference type="GO" id="GO:0008381">
    <property type="term" value="F:mechanosensitive monoatomic ion channel activity"/>
    <property type="evidence" value="ECO:0007669"/>
    <property type="project" value="TreeGrafter"/>
</dbReference>
<sequence length="37" mass="3955">MKMLKDLKAFLLRGNVVDLAVGVIIASAFGAIVTYIC</sequence>